<dbReference type="VEuPathDB" id="VectorBase:LDEU003217"/>
<protein>
    <submittedName>
        <fullName evidence="11">Putative ATP synthase subunit f-like protein</fullName>
    </submittedName>
</protein>
<evidence type="ECO:0000256" key="7">
    <source>
        <dbReference type="ARBA" id="ARBA00023128"/>
    </source>
</evidence>
<evidence type="ECO:0000313" key="12">
    <source>
        <dbReference type="Proteomes" id="UP000288716"/>
    </source>
</evidence>
<keyword evidence="8 10" id="KW-0472">Membrane</keyword>
<dbReference type="InterPro" id="IPR019344">
    <property type="entry name" value="F1F0-ATPsyn_F_prd"/>
</dbReference>
<evidence type="ECO:0000256" key="1">
    <source>
        <dbReference type="ARBA" id="ARBA00004325"/>
    </source>
</evidence>
<comment type="subcellular location">
    <subcellularLocation>
        <location evidence="1">Mitochondrion membrane</location>
    </subcellularLocation>
</comment>
<name>A0A443SMS6_9ACAR</name>
<comment type="similarity">
    <text evidence="2">Belongs to the ATPase F chain family.</text>
</comment>
<dbReference type="GO" id="GO:1902600">
    <property type="term" value="P:proton transmembrane transport"/>
    <property type="evidence" value="ECO:0007669"/>
    <property type="project" value="UniProtKB-KW"/>
</dbReference>
<evidence type="ECO:0000256" key="5">
    <source>
        <dbReference type="ARBA" id="ARBA00022781"/>
    </source>
</evidence>
<dbReference type="GO" id="GO:0045259">
    <property type="term" value="C:proton-transporting ATP synthase complex"/>
    <property type="evidence" value="ECO:0007669"/>
    <property type="project" value="UniProtKB-KW"/>
</dbReference>
<keyword evidence="10" id="KW-0812">Transmembrane</keyword>
<keyword evidence="12" id="KW-1185">Reference proteome</keyword>
<evidence type="ECO:0000313" key="11">
    <source>
        <dbReference type="EMBL" id="RWS28826.1"/>
    </source>
</evidence>
<dbReference type="Pfam" id="PF10206">
    <property type="entry name" value="WRW"/>
    <property type="match status" value="1"/>
</dbReference>
<dbReference type="EMBL" id="NCKV01001196">
    <property type="protein sequence ID" value="RWS28826.1"/>
    <property type="molecule type" value="Genomic_DNA"/>
</dbReference>
<evidence type="ECO:0000256" key="6">
    <source>
        <dbReference type="ARBA" id="ARBA00023065"/>
    </source>
</evidence>
<dbReference type="GO" id="GO:0006754">
    <property type="term" value="P:ATP biosynthetic process"/>
    <property type="evidence" value="ECO:0007669"/>
    <property type="project" value="UniProtKB-KW"/>
</dbReference>
<evidence type="ECO:0000256" key="9">
    <source>
        <dbReference type="ARBA" id="ARBA00023310"/>
    </source>
</evidence>
<accession>A0A443SMS6</accession>
<comment type="caution">
    <text evidence="11">The sequence shown here is derived from an EMBL/GenBank/DDBJ whole genome shotgun (WGS) entry which is preliminary data.</text>
</comment>
<sequence length="138" mass="16659">MNYIKSFINSMGCYPLEYNRAVHGPYDPCRYYGKPDTHVMDLKISEIPGWLSRRRFDPYSMICAVARWRNRHQVRYIFPYKSKSTYYLQMLFLFWVLSYANGYKTTHIRSSYLGNVQKWFHYITQMCITSLYNLVNAK</sequence>
<keyword evidence="6" id="KW-0406">Ion transport</keyword>
<dbReference type="STRING" id="299467.A0A443SMS6"/>
<feature type="transmembrane region" description="Helical" evidence="10">
    <location>
        <begin position="119"/>
        <end position="135"/>
    </location>
</feature>
<keyword evidence="5" id="KW-0375">Hydrogen ion transport</keyword>
<dbReference type="Proteomes" id="UP000288716">
    <property type="component" value="Unassembled WGS sequence"/>
</dbReference>
<keyword evidence="10" id="KW-1133">Transmembrane helix</keyword>
<evidence type="ECO:0000256" key="8">
    <source>
        <dbReference type="ARBA" id="ARBA00023136"/>
    </source>
</evidence>
<keyword evidence="9" id="KW-0066">ATP synthesis</keyword>
<keyword evidence="3" id="KW-0813">Transport</keyword>
<dbReference type="AlphaFoldDB" id="A0A443SMS6"/>
<evidence type="ECO:0000256" key="3">
    <source>
        <dbReference type="ARBA" id="ARBA00022448"/>
    </source>
</evidence>
<evidence type="ECO:0000256" key="2">
    <source>
        <dbReference type="ARBA" id="ARBA00005895"/>
    </source>
</evidence>
<feature type="transmembrane region" description="Helical" evidence="10">
    <location>
        <begin position="85"/>
        <end position="103"/>
    </location>
</feature>
<keyword evidence="7" id="KW-0496">Mitochondrion</keyword>
<proteinExistence type="inferred from homology"/>
<organism evidence="11 12">
    <name type="scientific">Leptotrombidium deliense</name>
    <dbReference type="NCBI Taxonomy" id="299467"/>
    <lineage>
        <taxon>Eukaryota</taxon>
        <taxon>Metazoa</taxon>
        <taxon>Ecdysozoa</taxon>
        <taxon>Arthropoda</taxon>
        <taxon>Chelicerata</taxon>
        <taxon>Arachnida</taxon>
        <taxon>Acari</taxon>
        <taxon>Acariformes</taxon>
        <taxon>Trombidiformes</taxon>
        <taxon>Prostigmata</taxon>
        <taxon>Anystina</taxon>
        <taxon>Parasitengona</taxon>
        <taxon>Trombiculoidea</taxon>
        <taxon>Trombiculidae</taxon>
        <taxon>Leptotrombidium</taxon>
    </lineage>
</organism>
<gene>
    <name evidence="11" type="ORF">B4U80_00708</name>
</gene>
<evidence type="ECO:0000256" key="4">
    <source>
        <dbReference type="ARBA" id="ARBA00022547"/>
    </source>
</evidence>
<evidence type="ECO:0000256" key="10">
    <source>
        <dbReference type="SAM" id="Phobius"/>
    </source>
</evidence>
<dbReference type="GO" id="GO:0031966">
    <property type="term" value="C:mitochondrial membrane"/>
    <property type="evidence" value="ECO:0007669"/>
    <property type="project" value="UniProtKB-SubCell"/>
</dbReference>
<keyword evidence="4" id="KW-0138">CF(0)</keyword>
<dbReference type="OrthoDB" id="8921675at2759"/>
<reference evidence="11 12" key="1">
    <citation type="journal article" date="2018" name="Gigascience">
        <title>Genomes of trombidid mites reveal novel predicted allergens and laterally-transferred genes associated with secondary metabolism.</title>
        <authorList>
            <person name="Dong X."/>
            <person name="Chaisiri K."/>
            <person name="Xia D."/>
            <person name="Armstrong S.D."/>
            <person name="Fang Y."/>
            <person name="Donnelly M.J."/>
            <person name="Kadowaki T."/>
            <person name="McGarry J.W."/>
            <person name="Darby A.C."/>
            <person name="Makepeace B.L."/>
        </authorList>
    </citation>
    <scope>NUCLEOTIDE SEQUENCE [LARGE SCALE GENOMIC DNA]</scope>
    <source>
        <strain evidence="11">UoL-UT</strain>
    </source>
</reference>